<dbReference type="GO" id="GO:0005794">
    <property type="term" value="C:Golgi apparatus"/>
    <property type="evidence" value="ECO:0007669"/>
    <property type="project" value="TreeGrafter"/>
</dbReference>
<dbReference type="InterPro" id="IPR004895">
    <property type="entry name" value="Prenylated_rab_accept_PRA1"/>
</dbReference>
<dbReference type="PANTHER" id="PTHR19317">
    <property type="entry name" value="PRENYLATED RAB ACCEPTOR 1-RELATED"/>
    <property type="match status" value="1"/>
</dbReference>
<dbReference type="OrthoDB" id="63113at2759"/>
<comment type="similarity">
    <text evidence="3 7">Belongs to the PRA1 family.</text>
</comment>
<keyword evidence="9" id="KW-1185">Reference proteome</keyword>
<dbReference type="AlphaFoldDB" id="A0A835N5X6"/>
<keyword evidence="6 7" id="KW-0472">Membrane</keyword>
<keyword evidence="5 7" id="KW-1133">Transmembrane helix</keyword>
<evidence type="ECO:0000256" key="4">
    <source>
        <dbReference type="ARBA" id="ARBA00022692"/>
    </source>
</evidence>
<comment type="function">
    <text evidence="1 7">May be involved in both secretory and endocytic intracellular trafficking in the endosomal/prevacuolar compartments.</text>
</comment>
<sequence length="246" mass="27585">MASAAAPASYGPLPTTAPPSTFLTRANNATTTFLAPRRPWRELIEMRPFSLGDTTIRIKYNLSYFRVNYTMIILFILFLSLLWHPLSMTVFVIVFIAWFFVYFFRGQPLVIFHRTIDDRVVLGLLSVVTIAALILTHVWLNVLISLLIGAAIVVLHAASRRTDDLYLDEQDLPSRMARDIESPVAVPARAMPFTGIITRTVRWPNSTLLSSLEPLNSLSQPTDIHSVRRVNGGRSARLALPVLAQL</sequence>
<feature type="transmembrane region" description="Helical" evidence="7">
    <location>
        <begin position="116"/>
        <end position="134"/>
    </location>
</feature>
<keyword evidence="7" id="KW-0813">Transport</keyword>
<evidence type="ECO:0000313" key="8">
    <source>
        <dbReference type="EMBL" id="KAF9686889.1"/>
    </source>
</evidence>
<accession>A0A835N5X6</accession>
<evidence type="ECO:0000256" key="5">
    <source>
        <dbReference type="ARBA" id="ARBA00022989"/>
    </source>
</evidence>
<organism evidence="8 9">
    <name type="scientific">Salix dunnii</name>
    <dbReference type="NCBI Taxonomy" id="1413687"/>
    <lineage>
        <taxon>Eukaryota</taxon>
        <taxon>Viridiplantae</taxon>
        <taxon>Streptophyta</taxon>
        <taxon>Embryophyta</taxon>
        <taxon>Tracheophyta</taxon>
        <taxon>Spermatophyta</taxon>
        <taxon>Magnoliopsida</taxon>
        <taxon>eudicotyledons</taxon>
        <taxon>Gunneridae</taxon>
        <taxon>Pentapetalae</taxon>
        <taxon>rosids</taxon>
        <taxon>fabids</taxon>
        <taxon>Malpighiales</taxon>
        <taxon>Salicaceae</taxon>
        <taxon>Saliceae</taxon>
        <taxon>Salix</taxon>
    </lineage>
</organism>
<protein>
    <recommendedName>
        <fullName evidence="7">PRA1 family protein</fullName>
    </recommendedName>
</protein>
<dbReference type="GO" id="GO:0016192">
    <property type="term" value="P:vesicle-mediated transport"/>
    <property type="evidence" value="ECO:0007669"/>
    <property type="project" value="TreeGrafter"/>
</dbReference>
<dbReference type="EMBL" id="JADGMS010000002">
    <property type="protein sequence ID" value="KAF9686889.1"/>
    <property type="molecule type" value="Genomic_DNA"/>
</dbReference>
<evidence type="ECO:0000256" key="2">
    <source>
        <dbReference type="ARBA" id="ARBA00004127"/>
    </source>
</evidence>
<feature type="transmembrane region" description="Helical" evidence="7">
    <location>
        <begin position="64"/>
        <end position="82"/>
    </location>
</feature>
<evidence type="ECO:0000256" key="6">
    <source>
        <dbReference type="ARBA" id="ARBA00023136"/>
    </source>
</evidence>
<evidence type="ECO:0000256" key="3">
    <source>
        <dbReference type="ARBA" id="ARBA00006483"/>
    </source>
</evidence>
<evidence type="ECO:0000256" key="7">
    <source>
        <dbReference type="RuleBase" id="RU363107"/>
    </source>
</evidence>
<evidence type="ECO:0000313" key="9">
    <source>
        <dbReference type="Proteomes" id="UP000657918"/>
    </source>
</evidence>
<evidence type="ECO:0000256" key="1">
    <source>
        <dbReference type="ARBA" id="ARBA00002501"/>
    </source>
</evidence>
<comment type="subcellular location">
    <subcellularLocation>
        <location evidence="2">Endomembrane system</location>
        <topology evidence="2">Multi-pass membrane protein</topology>
    </subcellularLocation>
    <subcellularLocation>
        <location evidence="7">Membrane</location>
        <topology evidence="7">Multi-pass membrane protein</topology>
    </subcellularLocation>
</comment>
<dbReference type="PANTHER" id="PTHR19317:SF84">
    <property type="entry name" value="PRA1 FAMILY PROTEIN"/>
    <property type="match status" value="1"/>
</dbReference>
<name>A0A835N5X6_9ROSI</name>
<dbReference type="Proteomes" id="UP000657918">
    <property type="component" value="Unassembled WGS sequence"/>
</dbReference>
<gene>
    <name evidence="8" type="ORF">SADUNF_Sadunf02G0036800</name>
</gene>
<keyword evidence="4 7" id="KW-0812">Transmembrane</keyword>
<dbReference type="GO" id="GO:0016020">
    <property type="term" value="C:membrane"/>
    <property type="evidence" value="ECO:0007669"/>
    <property type="project" value="UniProtKB-SubCell"/>
</dbReference>
<proteinExistence type="inferred from homology"/>
<dbReference type="Pfam" id="PF03208">
    <property type="entry name" value="PRA1"/>
    <property type="match status" value="1"/>
</dbReference>
<feature type="transmembrane region" description="Helical" evidence="7">
    <location>
        <begin position="88"/>
        <end position="104"/>
    </location>
</feature>
<reference evidence="8 9" key="1">
    <citation type="submission" date="2020-10" db="EMBL/GenBank/DDBJ databases">
        <title>Plant Genome Project.</title>
        <authorList>
            <person name="Zhang R.-G."/>
        </authorList>
    </citation>
    <scope>NUCLEOTIDE SEQUENCE [LARGE SCALE GENOMIC DNA]</scope>
    <source>
        <strain evidence="8">FAFU-HL-1</strain>
        <tissue evidence="8">Leaf</tissue>
    </source>
</reference>
<dbReference type="GO" id="GO:0005783">
    <property type="term" value="C:endoplasmic reticulum"/>
    <property type="evidence" value="ECO:0007669"/>
    <property type="project" value="UniProtKB-ARBA"/>
</dbReference>
<comment type="caution">
    <text evidence="8">The sequence shown here is derived from an EMBL/GenBank/DDBJ whole genome shotgun (WGS) entry which is preliminary data.</text>
</comment>